<feature type="domain" description="Cyclic nucleotide-binding" evidence="1">
    <location>
        <begin position="248"/>
        <end position="346"/>
    </location>
</feature>
<organism evidence="2 3">
    <name type="scientific">candidate division KSB3 bacterium</name>
    <dbReference type="NCBI Taxonomy" id="2044937"/>
    <lineage>
        <taxon>Bacteria</taxon>
        <taxon>candidate division KSB3</taxon>
    </lineage>
</organism>
<evidence type="ECO:0000313" key="3">
    <source>
        <dbReference type="Proteomes" id="UP000649604"/>
    </source>
</evidence>
<dbReference type="GO" id="GO:0005829">
    <property type="term" value="C:cytosol"/>
    <property type="evidence" value="ECO:0007669"/>
    <property type="project" value="TreeGrafter"/>
</dbReference>
<dbReference type="PANTHER" id="PTHR24567">
    <property type="entry name" value="CRP FAMILY TRANSCRIPTIONAL REGULATORY PROTEIN"/>
    <property type="match status" value="1"/>
</dbReference>
<protein>
    <submittedName>
        <fullName evidence="2">Cyclic nucleotide-binding domain-containing protein</fullName>
    </submittedName>
</protein>
<dbReference type="CDD" id="cd00038">
    <property type="entry name" value="CAP_ED"/>
    <property type="match status" value="1"/>
</dbReference>
<dbReference type="InterPro" id="IPR050397">
    <property type="entry name" value="Env_Response_Regulators"/>
</dbReference>
<proteinExistence type="predicted"/>
<evidence type="ECO:0000259" key="1">
    <source>
        <dbReference type="PROSITE" id="PS50042"/>
    </source>
</evidence>
<dbReference type="Proteomes" id="UP000649604">
    <property type="component" value="Unassembled WGS sequence"/>
</dbReference>
<dbReference type="InterPro" id="IPR000595">
    <property type="entry name" value="cNMP-bd_dom"/>
</dbReference>
<accession>A0A9D5Q4L5</accession>
<dbReference type="PROSITE" id="PS50042">
    <property type="entry name" value="CNMP_BINDING_3"/>
    <property type="match status" value="1"/>
</dbReference>
<dbReference type="InterPro" id="IPR014710">
    <property type="entry name" value="RmlC-like_jellyroll"/>
</dbReference>
<dbReference type="EMBL" id="WJJP01000117">
    <property type="protein sequence ID" value="MBD3323685.1"/>
    <property type="molecule type" value="Genomic_DNA"/>
</dbReference>
<dbReference type="SUPFAM" id="SSF51206">
    <property type="entry name" value="cAMP-binding domain-like"/>
    <property type="match status" value="1"/>
</dbReference>
<gene>
    <name evidence="2" type="ORF">GF339_03815</name>
</gene>
<reference evidence="2" key="1">
    <citation type="submission" date="2019-11" db="EMBL/GenBank/DDBJ databases">
        <title>Microbial mats filling the niche in hypersaline microbial mats.</title>
        <authorList>
            <person name="Wong H.L."/>
            <person name="Macleod F.I."/>
            <person name="White R.A. III"/>
            <person name="Burns B.P."/>
        </authorList>
    </citation>
    <scope>NUCLEOTIDE SEQUENCE</scope>
    <source>
        <strain evidence="2">Rbin_158</strain>
    </source>
</reference>
<dbReference type="Gene3D" id="2.60.120.10">
    <property type="entry name" value="Jelly Rolls"/>
    <property type="match status" value="1"/>
</dbReference>
<dbReference type="SMART" id="SM00100">
    <property type="entry name" value="cNMP"/>
    <property type="match status" value="1"/>
</dbReference>
<sequence>MTTFGSVTIARTQEEREAIYRFRYQVYVEELKRDYPDADHTHKWLRDDDDEQAYTVNFYTGSMEDITGVMRLLLWTPGKVPEHYFQLFSMHIFPGIEQLATAEIGRLMIRPDQRGNAIYPSLVSAMYQHLVENDIQLCFLYCVPGLVKHYRKSLAARPYVAPLIPAGSSTGIPMVVVVSDSSYFRQSGSLLTEMSEQYFDSGQKPQLDITPFQDILEGHSVPVKLDQHAVWEAFQQQLLERESSPSTFLNSLAPEVLRELTSSGFILSLSANDVVAKEGTEEREIYVILKGAFEVMSQNKRLAILEKGDLFGEVAFFTEAGQRSASVRALTDGELLVLRRNFLKELTRNHPDAGFQILTNMGRVMAHRIIDLDRALSAITGE</sequence>
<dbReference type="SUPFAM" id="SSF55729">
    <property type="entry name" value="Acyl-CoA N-acyltransferases (Nat)"/>
    <property type="match status" value="1"/>
</dbReference>
<name>A0A9D5Q4L5_9BACT</name>
<dbReference type="InterPro" id="IPR054597">
    <property type="entry name" value="FeeM_cat"/>
</dbReference>
<dbReference type="InterPro" id="IPR018490">
    <property type="entry name" value="cNMP-bd_dom_sf"/>
</dbReference>
<dbReference type="AlphaFoldDB" id="A0A9D5Q4L5"/>
<dbReference type="PANTHER" id="PTHR24567:SF74">
    <property type="entry name" value="HTH-TYPE TRANSCRIPTIONAL REGULATOR ARCR"/>
    <property type="match status" value="1"/>
</dbReference>
<comment type="caution">
    <text evidence="2">The sequence shown here is derived from an EMBL/GenBank/DDBJ whole genome shotgun (WGS) entry which is preliminary data.</text>
</comment>
<dbReference type="GO" id="GO:0003700">
    <property type="term" value="F:DNA-binding transcription factor activity"/>
    <property type="evidence" value="ECO:0007669"/>
    <property type="project" value="TreeGrafter"/>
</dbReference>
<dbReference type="Pfam" id="PF21926">
    <property type="entry name" value="FeeM"/>
    <property type="match status" value="1"/>
</dbReference>
<dbReference type="Gene3D" id="3.40.630.30">
    <property type="match status" value="1"/>
</dbReference>
<evidence type="ECO:0000313" key="2">
    <source>
        <dbReference type="EMBL" id="MBD3323685.1"/>
    </source>
</evidence>
<dbReference type="InterPro" id="IPR016181">
    <property type="entry name" value="Acyl_CoA_acyltransferase"/>
</dbReference>
<dbReference type="Pfam" id="PF00027">
    <property type="entry name" value="cNMP_binding"/>
    <property type="match status" value="1"/>
</dbReference>